<accession>A0ACC6U7C2</accession>
<dbReference type="Proteomes" id="UP001558850">
    <property type="component" value="Unassembled WGS sequence"/>
</dbReference>
<gene>
    <name evidence="1" type="ORF">AB4Y32_27820</name>
</gene>
<dbReference type="EMBL" id="JBFRCH010000021">
    <property type="protein sequence ID" value="MEX3935563.1"/>
    <property type="molecule type" value="Genomic_DNA"/>
</dbReference>
<evidence type="ECO:0000313" key="1">
    <source>
        <dbReference type="EMBL" id="MEX3935563.1"/>
    </source>
</evidence>
<keyword evidence="2" id="KW-1185">Reference proteome</keyword>
<name>A0ACC6U7C2_9BURK</name>
<organism evidence="1 2">
    <name type="scientific">Paraburkholderia phymatum</name>
    <dbReference type="NCBI Taxonomy" id="148447"/>
    <lineage>
        <taxon>Bacteria</taxon>
        <taxon>Pseudomonadati</taxon>
        <taxon>Pseudomonadota</taxon>
        <taxon>Betaproteobacteria</taxon>
        <taxon>Burkholderiales</taxon>
        <taxon>Burkholderiaceae</taxon>
        <taxon>Paraburkholderia</taxon>
    </lineage>
</organism>
<sequence>MELIASMLWVNFQVSDSAAMGRKEGIFTFSSFVCPVPAAFTGPSSTRGAASRMPRVLPGRATALAAAVSVQRWL</sequence>
<evidence type="ECO:0000313" key="2">
    <source>
        <dbReference type="Proteomes" id="UP001558850"/>
    </source>
</evidence>
<proteinExistence type="predicted"/>
<comment type="caution">
    <text evidence="1">The sequence shown here is derived from an EMBL/GenBank/DDBJ whole genome shotgun (WGS) entry which is preliminary data.</text>
</comment>
<reference evidence="1" key="1">
    <citation type="submission" date="2024-07" db="EMBL/GenBank/DDBJ databases">
        <title>A survey of Mimosa microsymbionts across Brazilian biomes reveals a high diversity of Paraburkholderia nodulating endemic species, but also that Cupriavidus is common as a symbiont of widespread species.</title>
        <authorList>
            <person name="Rouws L."/>
            <person name="Barauna A."/>
            <person name="Beukes C."/>
            <person name="Rouws J.R.C."/>
            <person name="De Faria S.M."/>
            <person name="Gross E."/>
            <person name="Bueno Dos Reis Junior F."/>
            <person name="Simon M.F."/>
            <person name="Maluk M."/>
            <person name="Odee D.W."/>
            <person name="Kenicer G."/>
            <person name="Young J.P.W."/>
            <person name="Reis V.M."/>
            <person name="Zilli J."/>
            <person name="James E.K."/>
        </authorList>
    </citation>
    <scope>NUCLEOTIDE SEQUENCE</scope>
    <source>
        <strain evidence="1">EG181B</strain>
    </source>
</reference>
<protein>
    <submittedName>
        <fullName evidence="1">Uncharacterized protein</fullName>
    </submittedName>
</protein>